<dbReference type="Proteomes" id="UP000291022">
    <property type="component" value="Unassembled WGS sequence"/>
</dbReference>
<organism evidence="11 12">
    <name type="scientific">Ursus americanus</name>
    <name type="common">American black bear</name>
    <name type="synonym">Euarctos americanus</name>
    <dbReference type="NCBI Taxonomy" id="9643"/>
    <lineage>
        <taxon>Eukaryota</taxon>
        <taxon>Metazoa</taxon>
        <taxon>Chordata</taxon>
        <taxon>Craniata</taxon>
        <taxon>Vertebrata</taxon>
        <taxon>Euteleostomi</taxon>
        <taxon>Mammalia</taxon>
        <taxon>Eutheria</taxon>
        <taxon>Laurasiatheria</taxon>
        <taxon>Carnivora</taxon>
        <taxon>Caniformia</taxon>
        <taxon>Ursidae</taxon>
        <taxon>Ursus</taxon>
    </lineage>
</organism>
<evidence type="ECO:0000313" key="12">
    <source>
        <dbReference type="Proteomes" id="UP000291022"/>
    </source>
</evidence>
<keyword evidence="6" id="KW-0832">Ubl conjugation</keyword>
<evidence type="ECO:0000256" key="6">
    <source>
        <dbReference type="ARBA" id="ARBA00022843"/>
    </source>
</evidence>
<keyword evidence="4" id="KW-0963">Cytoplasm</keyword>
<reference evidence="11" key="3">
    <citation type="submission" date="2025-09" db="UniProtKB">
        <authorList>
            <consortium name="Ensembl"/>
        </authorList>
    </citation>
    <scope>IDENTIFICATION</scope>
</reference>
<evidence type="ECO:0000313" key="11">
    <source>
        <dbReference type="Ensembl" id="ENSUAMP00000027619.1"/>
    </source>
</evidence>
<evidence type="ECO:0000256" key="9">
    <source>
        <dbReference type="ARBA" id="ARBA00034352"/>
    </source>
</evidence>
<dbReference type="GO" id="GO:0016607">
    <property type="term" value="C:nuclear speck"/>
    <property type="evidence" value="ECO:0007669"/>
    <property type="project" value="UniProtKB-SubCell"/>
</dbReference>
<dbReference type="Pfam" id="PF11029">
    <property type="entry name" value="DAZAP2"/>
    <property type="match status" value="1"/>
</dbReference>
<evidence type="ECO:0000256" key="7">
    <source>
        <dbReference type="ARBA" id="ARBA00023242"/>
    </source>
</evidence>
<evidence type="ECO:0000256" key="2">
    <source>
        <dbReference type="ARBA" id="ARBA00004324"/>
    </source>
</evidence>
<protein>
    <recommendedName>
        <fullName evidence="3">DAZ-associated protein 2</fullName>
    </recommendedName>
    <alternativeName>
        <fullName evidence="8">Deleted in azoospermia-associated protein 2</fullName>
    </alternativeName>
    <alternativeName>
        <fullName evidence="9">Proline-rich transcript in brain protein</fullName>
    </alternativeName>
</protein>
<comment type="subcellular location">
    <subcellularLocation>
        <location evidence="1">Cytoplasm</location>
        <location evidence="1">Stress granule</location>
    </subcellularLocation>
    <subcellularLocation>
        <location evidence="2">Nucleus speckle</location>
    </subcellularLocation>
</comment>
<keyword evidence="7" id="KW-0539">Nucleus</keyword>
<keyword evidence="12" id="KW-1185">Reference proteome</keyword>
<evidence type="ECO:0000256" key="8">
    <source>
        <dbReference type="ARBA" id="ARBA00032174"/>
    </source>
</evidence>
<dbReference type="GeneTree" id="ENSGT00390000000685"/>
<dbReference type="GO" id="GO:0010494">
    <property type="term" value="C:cytoplasmic stress granule"/>
    <property type="evidence" value="ECO:0007669"/>
    <property type="project" value="UniProtKB-SubCell"/>
</dbReference>
<evidence type="ECO:0000256" key="10">
    <source>
        <dbReference type="ARBA" id="ARBA00045449"/>
    </source>
</evidence>
<dbReference type="AlphaFoldDB" id="A0A452S685"/>
<dbReference type="Ensembl" id="ENSUAMT00000030863.1">
    <property type="protein sequence ID" value="ENSUAMP00000027619.1"/>
    <property type="gene ID" value="ENSUAMG00000021357.1"/>
</dbReference>
<keyword evidence="5" id="KW-0597">Phosphoprotein</keyword>
<sequence>ISKGQCLTQPVYAVRPHGNPDPQTRAFFRLRGADTLSADSEPWCWSSVHPRAAPVLATSAAFPGTSLYLPRAQTVAFGLLGATIPVAYDLLGPICPPGSTVLVEGGYFAGPRSRAGCLPSAAQLTVTQGASVIGTQWKGSLFMGGLAGGSSIW</sequence>
<evidence type="ECO:0000256" key="4">
    <source>
        <dbReference type="ARBA" id="ARBA00022490"/>
    </source>
</evidence>
<evidence type="ECO:0000256" key="3">
    <source>
        <dbReference type="ARBA" id="ARBA00014066"/>
    </source>
</evidence>
<dbReference type="OMA" id="QPVYAVR"/>
<name>A0A452S685_URSAM</name>
<evidence type="ECO:0000256" key="1">
    <source>
        <dbReference type="ARBA" id="ARBA00004210"/>
    </source>
</evidence>
<dbReference type="InterPro" id="IPR022730">
    <property type="entry name" value="DAZ_assoc-2"/>
</dbReference>
<proteinExistence type="predicted"/>
<reference evidence="11" key="2">
    <citation type="submission" date="2025-08" db="UniProtKB">
        <authorList>
            <consortium name="Ensembl"/>
        </authorList>
    </citation>
    <scope>IDENTIFICATION</scope>
</reference>
<dbReference type="PANTHER" id="PTHR31638:SF3">
    <property type="entry name" value="DAZ-ASSOCIATED PROTEIN 2"/>
    <property type="match status" value="1"/>
</dbReference>
<evidence type="ECO:0000256" key="5">
    <source>
        <dbReference type="ARBA" id="ARBA00022553"/>
    </source>
</evidence>
<reference evidence="12" key="1">
    <citation type="submission" date="2016-06" db="EMBL/GenBank/DDBJ databases">
        <title>De novo assembly and RNA-Seq shows season-dependent expression and editing in black bear kidneys.</title>
        <authorList>
            <person name="Korstanje R."/>
            <person name="Srivastava A."/>
            <person name="Sarsani V.K."/>
            <person name="Sheehan S.M."/>
            <person name="Seger R.L."/>
            <person name="Barter M.E."/>
            <person name="Lindqvist C."/>
            <person name="Brody L.C."/>
            <person name="Mullikin J.C."/>
        </authorList>
    </citation>
    <scope>NUCLEOTIDE SEQUENCE [LARGE SCALE GENOMIC DNA]</scope>
</reference>
<dbReference type="STRING" id="9643.ENSUAMP00000027619"/>
<dbReference type="PANTHER" id="PTHR31638">
    <property type="entry name" value="DAZ-ASSOCIATED PROTEIN 2"/>
    <property type="match status" value="1"/>
</dbReference>
<accession>A0A452S685</accession>
<comment type="function">
    <text evidence="10">In unstressed cells, promotes SIAH1-mediated polyubiquitination and degradation of the serine/threonine-protein kinase HIPK2, probably by acting as a loading factor that potentiates complex formation between HIPK2 and ubiquitin ligase SIAH1. In response to DNA damage, localizes to the nucleus following phosphorylation by HIPK2 and modulates the expression of a subset of TP53/p53 target genes by binding to TP53 at target gene promoters. This limits the expression of a number of cell death-mediating TP53 target genes, reducing DNA damage-induced cell death. Enhances the binding of transcription factor TCF7L2/TCF4, a Wnt signaling pathway effector, to the promoters of target genes. Plays a role in stress granule formation.</text>
</comment>